<evidence type="ECO:0000313" key="9">
    <source>
        <dbReference type="Proteomes" id="UP000515135"/>
    </source>
</evidence>
<keyword evidence="2" id="KW-0812">Transmembrane</keyword>
<dbReference type="AlphaFoldDB" id="A0A6P4YMT0"/>
<keyword evidence="8" id="KW-0732">Signal</keyword>
<feature type="region of interest" description="Disordered" evidence="7">
    <location>
        <begin position="375"/>
        <end position="395"/>
    </location>
</feature>
<reference evidence="10" key="1">
    <citation type="submission" date="2025-08" db="UniProtKB">
        <authorList>
            <consortium name="RefSeq"/>
        </authorList>
    </citation>
    <scope>IDENTIFICATION</scope>
    <source>
        <tissue evidence="10">Gonad</tissue>
    </source>
</reference>
<evidence type="ECO:0000256" key="7">
    <source>
        <dbReference type="SAM" id="MobiDB-lite"/>
    </source>
</evidence>
<dbReference type="Proteomes" id="UP000515135">
    <property type="component" value="Unplaced"/>
</dbReference>
<protein>
    <submittedName>
        <fullName evidence="10">Uncharacterized protein LOC109469036</fullName>
    </submittedName>
</protein>
<dbReference type="InterPro" id="IPR052313">
    <property type="entry name" value="GPIb-IX-V_Complex"/>
</dbReference>
<evidence type="ECO:0000313" key="10">
    <source>
        <dbReference type="RefSeq" id="XP_019622989.1"/>
    </source>
</evidence>
<feature type="region of interest" description="Disordered" evidence="7">
    <location>
        <begin position="179"/>
        <end position="200"/>
    </location>
</feature>
<organism evidence="9 10">
    <name type="scientific">Branchiostoma belcheri</name>
    <name type="common">Amphioxus</name>
    <dbReference type="NCBI Taxonomy" id="7741"/>
    <lineage>
        <taxon>Eukaryota</taxon>
        <taxon>Metazoa</taxon>
        <taxon>Chordata</taxon>
        <taxon>Cephalochordata</taxon>
        <taxon>Leptocardii</taxon>
        <taxon>Amphioxiformes</taxon>
        <taxon>Branchiostomatidae</taxon>
        <taxon>Branchiostoma</taxon>
    </lineage>
</organism>
<dbReference type="KEGG" id="bbel:109469036"/>
<evidence type="ECO:0000256" key="3">
    <source>
        <dbReference type="ARBA" id="ARBA00022889"/>
    </source>
</evidence>
<feature type="signal peptide" evidence="8">
    <location>
        <begin position="1"/>
        <end position="24"/>
    </location>
</feature>
<dbReference type="InterPro" id="IPR032675">
    <property type="entry name" value="LRR_dom_sf"/>
</dbReference>
<dbReference type="PANTHER" id="PTHR22650:SF4">
    <property type="entry name" value="LEUCINE-RICH REPEAT AND TRANSMEMBRANE DOMAIN-CONTAINING PROTEIN 2-LIKE"/>
    <property type="match status" value="1"/>
</dbReference>
<evidence type="ECO:0000256" key="4">
    <source>
        <dbReference type="ARBA" id="ARBA00022989"/>
    </source>
</evidence>
<dbReference type="RefSeq" id="XP_019622989.1">
    <property type="nucleotide sequence ID" value="XM_019767430.1"/>
</dbReference>
<keyword evidence="4" id="KW-1133">Transmembrane helix</keyword>
<evidence type="ECO:0000256" key="6">
    <source>
        <dbReference type="ARBA" id="ARBA00023157"/>
    </source>
</evidence>
<keyword evidence="3" id="KW-0130">Cell adhesion</keyword>
<dbReference type="Gene3D" id="3.80.10.10">
    <property type="entry name" value="Ribonuclease Inhibitor"/>
    <property type="match status" value="1"/>
</dbReference>
<name>A0A6P4YMT0_BRABE</name>
<dbReference type="SUPFAM" id="SSF52058">
    <property type="entry name" value="L domain-like"/>
    <property type="match status" value="1"/>
</dbReference>
<evidence type="ECO:0000256" key="1">
    <source>
        <dbReference type="ARBA" id="ARBA00004167"/>
    </source>
</evidence>
<evidence type="ECO:0000256" key="2">
    <source>
        <dbReference type="ARBA" id="ARBA00022692"/>
    </source>
</evidence>
<keyword evidence="6" id="KW-1015">Disulfide bond</keyword>
<sequence>MGRKLRHVLIFLLIILKEPNTPEADCRCAPSSDCRCTGMGLISIPQNLPTSISGLDLTFNLITTVNRSLLLRYGGLTKLSLYNNKITIEIASGDDHQYEDIDNHRAKTGQGQSQANKQSPTIAKLSRNKVLAVLKPNPTYTDVKTPPKDPTSESTAKITATVMASCDDHHYEDVDNHRVKTQGRSQAIATPKTKTKASVLTSGDDHQYEDIDNHRVKTGQGQSQANSQPPTIAKLLRNKVLAVLKPNPTYTDVKTPPKDPTSESTAKITATVMASGDDHHYEDVDDNHRSKQGRSQAKFGKSNTKNTASVMTSGDDHHYEDVDNHRVKTGQSQSQAIAKSNTKTTAVVMTRSDVEAGQGQCQAITESLAAKNLSYGTGPTASRLSPVYTTATHDQ</sequence>
<dbReference type="PANTHER" id="PTHR22650">
    <property type="entry name" value="GLYCOPROTEIN IB BETA"/>
    <property type="match status" value="1"/>
</dbReference>
<comment type="subcellular location">
    <subcellularLocation>
        <location evidence="1">Membrane</location>
        <topology evidence="1">Single-pass membrane protein</topology>
    </subcellularLocation>
</comment>
<feature type="chain" id="PRO_5028341173" evidence="8">
    <location>
        <begin position="25"/>
        <end position="395"/>
    </location>
</feature>
<accession>A0A6P4YMT0</accession>
<feature type="region of interest" description="Disordered" evidence="7">
    <location>
        <begin position="274"/>
        <end position="316"/>
    </location>
</feature>
<gene>
    <name evidence="10" type="primary">LOC109469036</name>
</gene>
<proteinExistence type="predicted"/>
<evidence type="ECO:0000256" key="8">
    <source>
        <dbReference type="SAM" id="SignalP"/>
    </source>
</evidence>
<feature type="compositionally biased region" description="Polar residues" evidence="7">
    <location>
        <begin position="301"/>
        <end position="312"/>
    </location>
</feature>
<keyword evidence="9" id="KW-1185">Reference proteome</keyword>
<feature type="compositionally biased region" description="Basic and acidic residues" evidence="7">
    <location>
        <begin position="276"/>
        <end position="289"/>
    </location>
</feature>
<keyword evidence="5" id="KW-0472">Membrane</keyword>
<evidence type="ECO:0000256" key="5">
    <source>
        <dbReference type="ARBA" id="ARBA00023136"/>
    </source>
</evidence>
<dbReference type="OrthoDB" id="10206411at2759"/>
<dbReference type="GeneID" id="109469036"/>